<keyword evidence="10" id="KW-1185">Reference proteome</keyword>
<dbReference type="InterPro" id="IPR035906">
    <property type="entry name" value="MetI-like_sf"/>
</dbReference>
<dbReference type="STRING" id="1512.GCA_900049235_03668"/>
<name>E7GR60_CLOS6</name>
<evidence type="ECO:0000256" key="1">
    <source>
        <dbReference type="ARBA" id="ARBA00004651"/>
    </source>
</evidence>
<evidence type="ECO:0000313" key="9">
    <source>
        <dbReference type="EMBL" id="EGA92684.1"/>
    </source>
</evidence>
<keyword evidence="6 7" id="KW-0472">Membrane</keyword>
<sequence length="297" mass="32475">MSSTASLIRESVYSEEETVMWKSLKDSKTGLIGVIIVLVVFITAVTATLIVPYDPAKQDLVNKLMNPVFAGGTTKHLLGTDQLGRDILSRIIYGSRVTILVAFSGTICAGILGITLGALAGYYGKWVDSVIMRIVDIQLSFPFVLLALFVAAVLGRSLRNIILIAAISNWVQYARLIRGEILSVREMEYIEAIRSVGGKNGRIILYHIIPNVISPVIVQATLGMARIILMEASLSYLGLGVPLEIPTWGRMLSDGRDYMLTNPWLAILPGIAITVTVLGVNLMGDWLRDYLDPKLNV</sequence>
<dbReference type="EMBL" id="ADLQ01000077">
    <property type="protein sequence ID" value="EGA92684.1"/>
    <property type="molecule type" value="Genomic_DNA"/>
</dbReference>
<evidence type="ECO:0000256" key="5">
    <source>
        <dbReference type="ARBA" id="ARBA00022989"/>
    </source>
</evidence>
<dbReference type="PROSITE" id="PS50928">
    <property type="entry name" value="ABC_TM1"/>
    <property type="match status" value="1"/>
</dbReference>
<proteinExistence type="inferred from homology"/>
<dbReference type="Pfam" id="PF12911">
    <property type="entry name" value="OppC_N"/>
    <property type="match status" value="1"/>
</dbReference>
<reference evidence="9 10" key="1">
    <citation type="submission" date="2010-12" db="EMBL/GenBank/DDBJ databases">
        <title>The Genome Sequence of Clostridium symbiosum strain WAL-14163.</title>
        <authorList>
            <person name="Earl A."/>
            <person name="Ward D."/>
            <person name="Feldgarden M."/>
            <person name="Gevers D."/>
            <person name="Finegold S.M."/>
            <person name="Summanen P.H."/>
            <person name="Molitoris D.R."/>
            <person name="Vaisanen M.L."/>
            <person name="Daigneault M."/>
            <person name="Young S.K."/>
            <person name="Zeng Q."/>
            <person name="Gargeya S."/>
            <person name="Fitzgerald M."/>
            <person name="Haas B."/>
            <person name="Abouelleil A."/>
            <person name="Alvarado L."/>
            <person name="Arachchi H.M."/>
            <person name="Berlin A."/>
            <person name="Brown A."/>
            <person name="Chapman S.B."/>
            <person name="Chen Z."/>
            <person name="Dunbar C."/>
            <person name="Freedman E."/>
            <person name="Gearin G."/>
            <person name="Gellesch M."/>
            <person name="Goldberg J."/>
            <person name="Griggs A."/>
            <person name="Gujja S."/>
            <person name="Heilman E."/>
            <person name="Heiman D."/>
            <person name="Howarth C."/>
            <person name="Larson L."/>
            <person name="Lui A."/>
            <person name="MacDonald P.J.P."/>
            <person name="Mehta T."/>
            <person name="Montmayeur A."/>
            <person name="Murphy C."/>
            <person name="Neiman D."/>
            <person name="Pearson M."/>
            <person name="Priest M."/>
            <person name="Roberts A."/>
            <person name="Saif S."/>
            <person name="Shea T."/>
            <person name="Shenoy N."/>
            <person name="Sisk P."/>
            <person name="Stolte C."/>
            <person name="Sykes S."/>
            <person name="White J."/>
            <person name="Yandava C."/>
            <person name="Nusbaum C."/>
            <person name="Birren B."/>
        </authorList>
    </citation>
    <scope>NUCLEOTIDE SEQUENCE [LARGE SCALE GENOMIC DNA]</scope>
    <source>
        <strain evidence="9 10">WAL-14163</strain>
    </source>
</reference>
<dbReference type="AlphaFoldDB" id="E7GR60"/>
<dbReference type="HOGENOM" id="CLU_028518_1_1_9"/>
<evidence type="ECO:0000256" key="4">
    <source>
        <dbReference type="ARBA" id="ARBA00022692"/>
    </source>
</evidence>
<dbReference type="SUPFAM" id="SSF161098">
    <property type="entry name" value="MetI-like"/>
    <property type="match status" value="1"/>
</dbReference>
<comment type="caution">
    <text evidence="9">The sequence shown here is derived from an EMBL/GenBank/DDBJ whole genome shotgun (WGS) entry which is preliminary data.</text>
</comment>
<dbReference type="Pfam" id="PF00528">
    <property type="entry name" value="BPD_transp_1"/>
    <property type="match status" value="1"/>
</dbReference>
<feature type="transmembrane region" description="Helical" evidence="7">
    <location>
        <begin position="130"/>
        <end position="154"/>
    </location>
</feature>
<evidence type="ECO:0000256" key="2">
    <source>
        <dbReference type="ARBA" id="ARBA00022448"/>
    </source>
</evidence>
<feature type="transmembrane region" description="Helical" evidence="7">
    <location>
        <begin position="30"/>
        <end position="53"/>
    </location>
</feature>
<comment type="subcellular location">
    <subcellularLocation>
        <location evidence="1 7">Cell membrane</location>
        <topology evidence="1 7">Multi-pass membrane protein</topology>
    </subcellularLocation>
</comment>
<evidence type="ECO:0000256" key="6">
    <source>
        <dbReference type="ARBA" id="ARBA00023136"/>
    </source>
</evidence>
<keyword evidence="3" id="KW-1003">Cell membrane</keyword>
<dbReference type="GO" id="GO:0005886">
    <property type="term" value="C:plasma membrane"/>
    <property type="evidence" value="ECO:0007669"/>
    <property type="project" value="UniProtKB-SubCell"/>
</dbReference>
<organism evidence="9 10">
    <name type="scientific">Clostridium symbiosum (strain WAL-14163)</name>
    <dbReference type="NCBI Taxonomy" id="742740"/>
    <lineage>
        <taxon>Bacteria</taxon>
        <taxon>Bacillati</taxon>
        <taxon>Bacillota</taxon>
        <taxon>Clostridia</taxon>
        <taxon>Lachnospirales</taxon>
        <taxon>Lachnospiraceae</taxon>
        <taxon>Otoolea</taxon>
    </lineage>
</organism>
<keyword evidence="2 7" id="KW-0813">Transport</keyword>
<dbReference type="eggNOG" id="COG1173">
    <property type="taxonomic scope" value="Bacteria"/>
</dbReference>
<evidence type="ECO:0000259" key="8">
    <source>
        <dbReference type="PROSITE" id="PS50928"/>
    </source>
</evidence>
<evidence type="ECO:0000313" key="10">
    <source>
        <dbReference type="Proteomes" id="UP000002970"/>
    </source>
</evidence>
<evidence type="ECO:0000256" key="7">
    <source>
        <dbReference type="RuleBase" id="RU363032"/>
    </source>
</evidence>
<dbReference type="PANTHER" id="PTHR43386">
    <property type="entry name" value="OLIGOPEPTIDE TRANSPORT SYSTEM PERMEASE PROTEIN APPC"/>
    <property type="match status" value="1"/>
</dbReference>
<dbReference type="Proteomes" id="UP000002970">
    <property type="component" value="Unassembled WGS sequence"/>
</dbReference>
<gene>
    <name evidence="9" type="ORF">HMPREF9474_03405</name>
</gene>
<dbReference type="Gene3D" id="1.10.3720.10">
    <property type="entry name" value="MetI-like"/>
    <property type="match status" value="1"/>
</dbReference>
<feature type="transmembrane region" description="Helical" evidence="7">
    <location>
        <begin position="204"/>
        <end position="229"/>
    </location>
</feature>
<accession>E7GR60</accession>
<protein>
    <recommendedName>
        <fullName evidence="8">ABC transmembrane type-1 domain-containing protein</fullName>
    </recommendedName>
</protein>
<keyword evidence="5 7" id="KW-1133">Transmembrane helix</keyword>
<dbReference type="GO" id="GO:0055085">
    <property type="term" value="P:transmembrane transport"/>
    <property type="evidence" value="ECO:0007669"/>
    <property type="project" value="InterPro"/>
</dbReference>
<dbReference type="CDD" id="cd06261">
    <property type="entry name" value="TM_PBP2"/>
    <property type="match status" value="1"/>
</dbReference>
<feature type="transmembrane region" description="Helical" evidence="7">
    <location>
        <begin position="264"/>
        <end position="284"/>
    </location>
</feature>
<keyword evidence="4 7" id="KW-0812">Transmembrane</keyword>
<dbReference type="InterPro" id="IPR000515">
    <property type="entry name" value="MetI-like"/>
</dbReference>
<evidence type="ECO:0000256" key="3">
    <source>
        <dbReference type="ARBA" id="ARBA00022475"/>
    </source>
</evidence>
<feature type="domain" description="ABC transmembrane type-1" evidence="8">
    <location>
        <begin position="95"/>
        <end position="284"/>
    </location>
</feature>
<dbReference type="InterPro" id="IPR050366">
    <property type="entry name" value="BP-dependent_transpt_permease"/>
</dbReference>
<comment type="similarity">
    <text evidence="7">Belongs to the binding-protein-dependent transport system permease family.</text>
</comment>
<dbReference type="InterPro" id="IPR025966">
    <property type="entry name" value="OppC_N"/>
</dbReference>
<feature type="transmembrane region" description="Helical" evidence="7">
    <location>
        <begin position="97"/>
        <end position="124"/>
    </location>
</feature>
<dbReference type="PANTHER" id="PTHR43386:SF1">
    <property type="entry name" value="D,D-DIPEPTIDE TRANSPORT SYSTEM PERMEASE PROTEIN DDPC-RELATED"/>
    <property type="match status" value="1"/>
</dbReference>